<evidence type="ECO:0000256" key="13">
    <source>
        <dbReference type="RuleBase" id="RU364091"/>
    </source>
</evidence>
<dbReference type="InterPro" id="IPR006136">
    <property type="entry name" value="FlhB"/>
</dbReference>
<keyword evidence="10 13" id="KW-0472">Membrane</keyword>
<evidence type="ECO:0000256" key="10">
    <source>
        <dbReference type="ARBA" id="ARBA00023136"/>
    </source>
</evidence>
<dbReference type="PANTHER" id="PTHR30531:SF12">
    <property type="entry name" value="FLAGELLAR BIOSYNTHETIC PROTEIN FLHB"/>
    <property type="match status" value="1"/>
</dbReference>
<keyword evidence="11 13" id="KW-1006">Bacterial flagellum protein export</keyword>
<dbReference type="EMBL" id="JACFXV010000066">
    <property type="protein sequence ID" value="MBA5779288.1"/>
    <property type="molecule type" value="Genomic_DNA"/>
</dbReference>
<sequence>MAEESDDSEKTEDPSQKRLEDALKKGDVAKSQEVSAWFVLLGTGLVVGMLSSPTAIGVSDALRGYVERAHAIPMDAFAVRDLWRETGMKIGAALALPLIILLVMAVAGNLVQHRFVWSTERITPKLNKVSPLAGFKRLFSKESLVNFAKGLAKIVIVGSLMTLVLWPQRDTVDTMIFRETSVMLTETRDLVLKLIIAILSFMTVVAGLDYLYQRHRWFEKLKMTKQEVKEEYKQTEGDPQIKARIRQLRLERSRKRMMASVPDATVVVTNPTHFAVALKYEDGMQAPVCVAKGVDQVALKIREVAKANNVPVIENPPLARALHASIDIDESIPEEHYRAVAEVIGFVFRMRRRKSWQS</sequence>
<keyword evidence="5 13" id="KW-1003">Cell membrane</keyword>
<dbReference type="GO" id="GO:0005886">
    <property type="term" value="C:plasma membrane"/>
    <property type="evidence" value="ECO:0007669"/>
    <property type="project" value="UniProtKB-SubCell"/>
</dbReference>
<evidence type="ECO:0000256" key="14">
    <source>
        <dbReference type="SAM" id="MobiDB-lite"/>
    </source>
</evidence>
<evidence type="ECO:0000256" key="12">
    <source>
        <dbReference type="ARBA" id="ARBA00025078"/>
    </source>
</evidence>
<feature type="compositionally biased region" description="Basic and acidic residues" evidence="14">
    <location>
        <begin position="11"/>
        <end position="21"/>
    </location>
</feature>
<keyword evidence="9 13" id="KW-1133">Transmembrane helix</keyword>
<name>A0A839AJT2_9HYPH</name>
<dbReference type="AlphaFoldDB" id="A0A839AJT2"/>
<keyword evidence="7 13" id="KW-1005">Bacterial flagellum biogenesis</keyword>
<dbReference type="Gene3D" id="3.40.1690.10">
    <property type="entry name" value="secretion proteins EscU"/>
    <property type="match status" value="1"/>
</dbReference>
<evidence type="ECO:0000256" key="3">
    <source>
        <dbReference type="ARBA" id="ARBA00021622"/>
    </source>
</evidence>
<dbReference type="SUPFAM" id="SSF160544">
    <property type="entry name" value="EscU C-terminal domain-like"/>
    <property type="match status" value="1"/>
</dbReference>
<evidence type="ECO:0000256" key="5">
    <source>
        <dbReference type="ARBA" id="ARBA00022475"/>
    </source>
</evidence>
<organism evidence="15 16">
    <name type="scientific">Stappia albiluteola</name>
    <dbReference type="NCBI Taxonomy" id="2758565"/>
    <lineage>
        <taxon>Bacteria</taxon>
        <taxon>Pseudomonadati</taxon>
        <taxon>Pseudomonadota</taxon>
        <taxon>Alphaproteobacteria</taxon>
        <taxon>Hyphomicrobiales</taxon>
        <taxon>Stappiaceae</taxon>
        <taxon>Stappia</taxon>
    </lineage>
</organism>
<evidence type="ECO:0000256" key="9">
    <source>
        <dbReference type="ARBA" id="ARBA00022989"/>
    </source>
</evidence>
<feature type="region of interest" description="Disordered" evidence="14">
    <location>
        <begin position="1"/>
        <end position="21"/>
    </location>
</feature>
<keyword evidence="8 13" id="KW-0653">Protein transport</keyword>
<keyword evidence="6 13" id="KW-0812">Transmembrane</keyword>
<gene>
    <name evidence="13 15" type="primary">flhB</name>
    <name evidence="15" type="ORF">H2509_19330</name>
</gene>
<evidence type="ECO:0000313" key="15">
    <source>
        <dbReference type="EMBL" id="MBA5779288.1"/>
    </source>
</evidence>
<dbReference type="Pfam" id="PF01312">
    <property type="entry name" value="Bac_export_2"/>
    <property type="match status" value="1"/>
</dbReference>
<comment type="function">
    <text evidence="12 13">Required for formation of the rod structure in the basal body of the flagellar apparatus. Together with FliI and FliH, may constitute the export apparatus of flagellin.</text>
</comment>
<evidence type="ECO:0000256" key="1">
    <source>
        <dbReference type="ARBA" id="ARBA00004651"/>
    </source>
</evidence>
<dbReference type="GO" id="GO:0044780">
    <property type="term" value="P:bacterial-type flagellum assembly"/>
    <property type="evidence" value="ECO:0007669"/>
    <property type="project" value="InterPro"/>
</dbReference>
<keyword evidence="4 13" id="KW-0813">Transport</keyword>
<proteinExistence type="inferred from homology"/>
<dbReference type="PANTHER" id="PTHR30531">
    <property type="entry name" value="FLAGELLAR BIOSYNTHETIC PROTEIN FLHB"/>
    <property type="match status" value="1"/>
</dbReference>
<evidence type="ECO:0000256" key="2">
    <source>
        <dbReference type="ARBA" id="ARBA00010690"/>
    </source>
</evidence>
<evidence type="ECO:0000256" key="7">
    <source>
        <dbReference type="ARBA" id="ARBA00022795"/>
    </source>
</evidence>
<feature type="compositionally biased region" description="Acidic residues" evidence="14">
    <location>
        <begin position="1"/>
        <end position="10"/>
    </location>
</feature>
<feature type="transmembrane region" description="Helical" evidence="13">
    <location>
        <begin position="90"/>
        <end position="111"/>
    </location>
</feature>
<keyword evidence="15" id="KW-0966">Cell projection</keyword>
<evidence type="ECO:0000256" key="4">
    <source>
        <dbReference type="ARBA" id="ARBA00022448"/>
    </source>
</evidence>
<evidence type="ECO:0000256" key="8">
    <source>
        <dbReference type="ARBA" id="ARBA00022927"/>
    </source>
</evidence>
<feature type="transmembrane region" description="Helical" evidence="13">
    <location>
        <begin position="144"/>
        <end position="166"/>
    </location>
</feature>
<evidence type="ECO:0000256" key="6">
    <source>
        <dbReference type="ARBA" id="ARBA00022692"/>
    </source>
</evidence>
<dbReference type="PRINTS" id="PR00950">
    <property type="entry name" value="TYPE3IMSPROT"/>
</dbReference>
<dbReference type="GO" id="GO:0009306">
    <property type="term" value="P:protein secretion"/>
    <property type="evidence" value="ECO:0007669"/>
    <property type="project" value="InterPro"/>
</dbReference>
<keyword evidence="15" id="KW-0969">Cilium</keyword>
<keyword evidence="15" id="KW-0282">Flagellum</keyword>
<dbReference type="RefSeq" id="WP_182168108.1">
    <property type="nucleotide sequence ID" value="NZ_JACFXV010000066.1"/>
</dbReference>
<feature type="transmembrane region" description="Helical" evidence="13">
    <location>
        <begin position="34"/>
        <end position="56"/>
    </location>
</feature>
<keyword evidence="16" id="KW-1185">Reference proteome</keyword>
<dbReference type="InterPro" id="IPR029025">
    <property type="entry name" value="T3SS_substrate_exporter_C"/>
</dbReference>
<comment type="caution">
    <text evidence="15">The sequence shown here is derived from an EMBL/GenBank/DDBJ whole genome shotgun (WGS) entry which is preliminary data.</text>
</comment>
<accession>A0A839AJT2</accession>
<dbReference type="Gene3D" id="6.10.250.2080">
    <property type="match status" value="1"/>
</dbReference>
<evidence type="ECO:0000313" key="16">
    <source>
        <dbReference type="Proteomes" id="UP000541109"/>
    </source>
</evidence>
<dbReference type="NCBIfam" id="TIGR00328">
    <property type="entry name" value="flhB"/>
    <property type="match status" value="1"/>
</dbReference>
<dbReference type="Proteomes" id="UP000541109">
    <property type="component" value="Unassembled WGS sequence"/>
</dbReference>
<reference evidence="15 16" key="1">
    <citation type="submission" date="2020-07" db="EMBL/GenBank/DDBJ databases">
        <title>Stappia sp., F7233, whole genome shotgun sequencing project.</title>
        <authorList>
            <person name="Jiang S."/>
            <person name="Liu Z.W."/>
            <person name="Du Z.J."/>
        </authorList>
    </citation>
    <scope>NUCLEOTIDE SEQUENCE [LARGE SCALE GENOMIC DNA]</scope>
    <source>
        <strain evidence="15 16">F7233</strain>
    </source>
</reference>
<protein>
    <recommendedName>
        <fullName evidence="3 13">Flagellar biosynthetic protein FlhB</fullName>
    </recommendedName>
</protein>
<dbReference type="InterPro" id="IPR006135">
    <property type="entry name" value="T3SS_substrate_exporter"/>
</dbReference>
<evidence type="ECO:0000256" key="11">
    <source>
        <dbReference type="ARBA" id="ARBA00023225"/>
    </source>
</evidence>
<dbReference type="FunFam" id="3.40.1690.10:FF:000001">
    <property type="entry name" value="Flagellar biosynthetic protein FlhB"/>
    <property type="match status" value="1"/>
</dbReference>
<feature type="transmembrane region" description="Helical" evidence="13">
    <location>
        <begin position="190"/>
        <end position="212"/>
    </location>
</feature>
<comment type="similarity">
    <text evidence="2 13">Belongs to the type III secretion exporter family.</text>
</comment>
<comment type="subcellular location">
    <subcellularLocation>
        <location evidence="1">Cell membrane</location>
        <topology evidence="1">Multi-pass membrane protein</topology>
    </subcellularLocation>
</comment>